<name>Q6U5J5_KLEPN</name>
<gene>
    <name evidence="1" type="ORF">LV021</name>
</gene>
<protein>
    <submittedName>
        <fullName evidence="1">Uncharacterized protein</fullName>
    </submittedName>
</protein>
<evidence type="ECO:0000313" key="1">
    <source>
        <dbReference type="EMBL" id="AAR07877.1"/>
    </source>
</evidence>
<dbReference type="AlphaFoldDB" id="Q6U5J5"/>
<reference evidence="1" key="2">
    <citation type="journal article" date="2004" name="Gene">
        <title>Sequencing and analysis of the large virulence plasmid pLVPK of Klebsiella pneumoniae CG43.</title>
        <authorList>
            <person name="Chen Y.T."/>
            <person name="Chang H.Y."/>
            <person name="Lai Y.C."/>
            <person name="Pan C.C."/>
            <person name="Tsai S.F."/>
            <person name="Peng H.L."/>
        </authorList>
    </citation>
    <scope>NUCLEOTIDE SEQUENCE</scope>
    <source>
        <strain evidence="1">CG43</strain>
        <plasmid evidence="1">pLVPK</plasmid>
    </source>
</reference>
<keyword evidence="1" id="KW-0614">Plasmid</keyword>
<geneLocation type="plasmid" evidence="1">
    <name>pLVPK</name>
</geneLocation>
<organism evidence="1">
    <name type="scientific">Klebsiella pneumoniae CG43</name>
    <dbReference type="NCBI Taxonomy" id="1244085"/>
    <lineage>
        <taxon>Bacteria</taxon>
        <taxon>Pseudomonadati</taxon>
        <taxon>Pseudomonadota</taxon>
        <taxon>Gammaproteobacteria</taxon>
        <taxon>Enterobacterales</taxon>
        <taxon>Enterobacteriaceae</taxon>
        <taxon>Klebsiella/Raoultella group</taxon>
        <taxon>Klebsiella</taxon>
        <taxon>Klebsiella pneumoniae complex</taxon>
    </lineage>
</organism>
<sequence length="31" mass="3763">MEKHRDCTKHERYDAGYFSGLVYLHEIDCDM</sequence>
<proteinExistence type="predicted"/>
<dbReference type="EMBL" id="AY378100">
    <property type="protein sequence ID" value="AAR07877.1"/>
    <property type="molecule type" value="Genomic_DNA"/>
</dbReference>
<accession>Q6U5J5</accession>
<reference evidence="1" key="1">
    <citation type="submission" date="2003-09" db="EMBL/GenBank/DDBJ databases">
        <authorList>
            <person name="Chen Y.-T."/>
            <person name="Peng H.-L."/>
        </authorList>
    </citation>
    <scope>NUCLEOTIDE SEQUENCE</scope>
    <source>
        <strain evidence="1">CG43</strain>
        <plasmid evidence="1">pLVPK</plasmid>
    </source>
</reference>